<sequence length="396" mass="44708">MVWKLLRRHLSIVQFVGFFLANLLGMFIVLLSIQFYQDVKPLFSQEDGLMKKEYMILSKRVSTLGSLVKKSSGFTSEDVDEIKNQPFVKNVGAFTPGHFNVSAGVSMAGGMGMSTQMFFESVPDAYIDVKSADWRFDERSDFLPIILPRNYLNLYNFGFAQSRNLPQLSEGVLGLVNVDIHISGNGKSRSFKGNIVGFSNRLNTILVPDRFMQWANGEFGNREVKDPSRLIVEVGNPSDERIVTFLQKKGYETEGGNLDAGKATYFLKIVTGLVIAIGLLITALSFFILMLSIYLLLQKNTRKLQNLLLIGYTPAQISRPYRMLTIMLNLSVFLFSLLAVWGSRGYYTDLLSRMWPGYEPGSFLPTVFIGCALLLAVSFFNCRAIYRKVMSLWRIK</sequence>
<keyword evidence="3 6" id="KW-0812">Transmembrane</keyword>
<dbReference type="InterPro" id="IPR003838">
    <property type="entry name" value="ABC3_permease_C"/>
</dbReference>
<dbReference type="Pfam" id="PF02687">
    <property type="entry name" value="FtsX"/>
    <property type="match status" value="1"/>
</dbReference>
<comment type="caution">
    <text evidence="8">The sequence shown here is derived from an EMBL/GenBank/DDBJ whole genome shotgun (WGS) entry which is preliminary data.</text>
</comment>
<organism evidence="8 9">
    <name type="scientific">Coprobacter fastidiosus</name>
    <dbReference type="NCBI Taxonomy" id="1099853"/>
    <lineage>
        <taxon>Bacteria</taxon>
        <taxon>Pseudomonadati</taxon>
        <taxon>Bacteroidota</taxon>
        <taxon>Bacteroidia</taxon>
        <taxon>Bacteroidales</taxon>
        <taxon>Barnesiellaceae</taxon>
        <taxon>Coprobacter</taxon>
    </lineage>
</organism>
<evidence type="ECO:0000256" key="6">
    <source>
        <dbReference type="SAM" id="Phobius"/>
    </source>
</evidence>
<evidence type="ECO:0000313" key="9">
    <source>
        <dbReference type="Proteomes" id="UP000262954"/>
    </source>
</evidence>
<evidence type="ECO:0000256" key="4">
    <source>
        <dbReference type="ARBA" id="ARBA00022989"/>
    </source>
</evidence>
<dbReference type="Proteomes" id="UP000262954">
    <property type="component" value="Unassembled WGS sequence"/>
</dbReference>
<evidence type="ECO:0000313" key="8">
    <source>
        <dbReference type="EMBL" id="HBJ07656.1"/>
    </source>
</evidence>
<keyword evidence="5 6" id="KW-0472">Membrane</keyword>
<evidence type="ECO:0000256" key="5">
    <source>
        <dbReference type="ARBA" id="ARBA00023136"/>
    </source>
</evidence>
<evidence type="ECO:0000256" key="2">
    <source>
        <dbReference type="ARBA" id="ARBA00022475"/>
    </source>
</evidence>
<evidence type="ECO:0000256" key="1">
    <source>
        <dbReference type="ARBA" id="ARBA00004651"/>
    </source>
</evidence>
<feature type="transmembrane region" description="Helical" evidence="6">
    <location>
        <begin position="12"/>
        <end position="36"/>
    </location>
</feature>
<feature type="transmembrane region" description="Helical" evidence="6">
    <location>
        <begin position="363"/>
        <end position="386"/>
    </location>
</feature>
<keyword evidence="2" id="KW-1003">Cell membrane</keyword>
<evidence type="ECO:0000256" key="3">
    <source>
        <dbReference type="ARBA" id="ARBA00022692"/>
    </source>
</evidence>
<feature type="domain" description="ABC3 transporter permease C-terminal" evidence="7">
    <location>
        <begin position="276"/>
        <end position="378"/>
    </location>
</feature>
<evidence type="ECO:0000259" key="7">
    <source>
        <dbReference type="Pfam" id="PF02687"/>
    </source>
</evidence>
<accession>A0A354LZG7</accession>
<dbReference type="RefSeq" id="WP_022391037.1">
    <property type="nucleotide sequence ID" value="NZ_DBFCBE010000079.1"/>
</dbReference>
<proteinExistence type="predicted"/>
<reference evidence="8 9" key="1">
    <citation type="journal article" date="2018" name="Nat. Biotechnol.">
        <title>A standardized bacterial taxonomy based on genome phylogeny substantially revises the tree of life.</title>
        <authorList>
            <person name="Parks D.H."/>
            <person name="Chuvochina M."/>
            <person name="Waite D.W."/>
            <person name="Rinke C."/>
            <person name="Skarshewski A."/>
            <person name="Chaumeil P.A."/>
            <person name="Hugenholtz P."/>
        </authorList>
    </citation>
    <scope>NUCLEOTIDE SEQUENCE [LARGE SCALE GENOMIC DNA]</scope>
    <source>
        <strain evidence="8">UBA11482</strain>
    </source>
</reference>
<feature type="transmembrane region" description="Helical" evidence="6">
    <location>
        <begin position="324"/>
        <end position="343"/>
    </location>
</feature>
<keyword evidence="4 6" id="KW-1133">Transmembrane helix</keyword>
<protein>
    <submittedName>
        <fullName evidence="8">ABC transporter permease</fullName>
    </submittedName>
</protein>
<gene>
    <name evidence="8" type="ORF">DDY73_01505</name>
</gene>
<comment type="subcellular location">
    <subcellularLocation>
        <location evidence="1">Cell membrane</location>
        <topology evidence="1">Multi-pass membrane protein</topology>
    </subcellularLocation>
</comment>
<dbReference type="EMBL" id="DNWC01000024">
    <property type="protein sequence ID" value="HBJ07656.1"/>
    <property type="molecule type" value="Genomic_DNA"/>
</dbReference>
<feature type="transmembrane region" description="Helical" evidence="6">
    <location>
        <begin position="273"/>
        <end position="297"/>
    </location>
</feature>
<name>A0A354LZG7_9BACT</name>
<dbReference type="AlphaFoldDB" id="A0A354LZG7"/>